<evidence type="ECO:0000256" key="16">
    <source>
        <dbReference type="SAM" id="MobiDB-lite"/>
    </source>
</evidence>
<evidence type="ECO:0000256" key="12">
    <source>
        <dbReference type="ARBA" id="ARBA00023242"/>
    </source>
</evidence>
<feature type="compositionally biased region" description="Basic and acidic residues" evidence="16">
    <location>
        <begin position="817"/>
        <end position="830"/>
    </location>
</feature>
<dbReference type="OrthoDB" id="10249888at2759"/>
<evidence type="ECO:0000256" key="5">
    <source>
        <dbReference type="ARBA" id="ARBA00013081"/>
    </source>
</evidence>
<feature type="compositionally biased region" description="Polar residues" evidence="16">
    <location>
        <begin position="474"/>
        <end position="488"/>
    </location>
</feature>
<organism evidence="18 19">
    <name type="scientific">Dorcoceras hygrometricum</name>
    <dbReference type="NCBI Taxonomy" id="472368"/>
    <lineage>
        <taxon>Eukaryota</taxon>
        <taxon>Viridiplantae</taxon>
        <taxon>Streptophyta</taxon>
        <taxon>Embryophyta</taxon>
        <taxon>Tracheophyta</taxon>
        <taxon>Spermatophyta</taxon>
        <taxon>Magnoliopsida</taxon>
        <taxon>eudicotyledons</taxon>
        <taxon>Gunneridae</taxon>
        <taxon>Pentapetalae</taxon>
        <taxon>asterids</taxon>
        <taxon>lamiids</taxon>
        <taxon>Lamiales</taxon>
        <taxon>Gesneriaceae</taxon>
        <taxon>Didymocarpoideae</taxon>
        <taxon>Trichosporeae</taxon>
        <taxon>Loxocarpinae</taxon>
        <taxon>Dorcoceras</taxon>
    </lineage>
</organism>
<evidence type="ECO:0000256" key="2">
    <source>
        <dbReference type="ARBA" id="ARBA00001941"/>
    </source>
</evidence>
<comment type="cofactor">
    <cofactor evidence="3">
        <name>Mg(2+)</name>
        <dbReference type="ChEBI" id="CHEBI:18420"/>
    </cofactor>
</comment>
<protein>
    <recommendedName>
        <fullName evidence="5">protein-serine/threonine phosphatase</fullName>
        <ecNumber evidence="5">3.1.3.16</ecNumber>
    </recommendedName>
</protein>
<feature type="compositionally biased region" description="Polar residues" evidence="16">
    <location>
        <begin position="39"/>
        <end position="48"/>
    </location>
</feature>
<dbReference type="PANTHER" id="PTHR23081:SF2">
    <property type="entry name" value="RNA POLYMERASE II C-TERMINAL DOMAIN PHOSPHATASE-LIKE 3"/>
    <property type="match status" value="1"/>
</dbReference>
<accession>A0A2Z7CM77</accession>
<feature type="region of interest" description="Disordered" evidence="16">
    <location>
        <begin position="17"/>
        <end position="78"/>
    </location>
</feature>
<dbReference type="FunFam" id="3.40.50.10190:FF:000014">
    <property type="entry name" value="RNA polymerase II C-terminal domain phosphatase-like 3"/>
    <property type="match status" value="1"/>
</dbReference>
<dbReference type="Pfam" id="PF03031">
    <property type="entry name" value="NIF"/>
    <property type="match status" value="1"/>
</dbReference>
<feature type="region of interest" description="Disordered" evidence="16">
    <location>
        <begin position="1281"/>
        <end position="1303"/>
    </location>
</feature>
<dbReference type="GO" id="GO:0046872">
    <property type="term" value="F:metal ion binding"/>
    <property type="evidence" value="ECO:0007669"/>
    <property type="project" value="UniProtKB-KW"/>
</dbReference>
<dbReference type="Gene3D" id="3.40.50.1000">
    <property type="entry name" value="HAD superfamily/HAD-like"/>
    <property type="match status" value="1"/>
</dbReference>
<dbReference type="PROSITE" id="PS50969">
    <property type="entry name" value="FCP1"/>
    <property type="match status" value="1"/>
</dbReference>
<dbReference type="Pfam" id="PF25505">
    <property type="entry name" value="ARM_CPL3"/>
    <property type="match status" value="1"/>
</dbReference>
<evidence type="ECO:0000256" key="6">
    <source>
        <dbReference type="ARBA" id="ARBA00022491"/>
    </source>
</evidence>
<dbReference type="Gene3D" id="3.40.50.10190">
    <property type="entry name" value="BRCT domain"/>
    <property type="match status" value="1"/>
</dbReference>
<dbReference type="Proteomes" id="UP000250235">
    <property type="component" value="Unassembled WGS sequence"/>
</dbReference>
<dbReference type="InterPro" id="IPR023214">
    <property type="entry name" value="HAD_sf"/>
</dbReference>
<evidence type="ECO:0000256" key="1">
    <source>
        <dbReference type="ARBA" id="ARBA00001936"/>
    </source>
</evidence>
<feature type="region of interest" description="Disordered" evidence="16">
    <location>
        <begin position="797"/>
        <end position="881"/>
    </location>
</feature>
<dbReference type="InterPro" id="IPR004274">
    <property type="entry name" value="FCP1_dom"/>
</dbReference>
<keyword evidence="8" id="KW-0378">Hydrolase</keyword>
<dbReference type="GO" id="GO:0003723">
    <property type="term" value="F:RNA binding"/>
    <property type="evidence" value="ECO:0007669"/>
    <property type="project" value="UniProtKB-KW"/>
</dbReference>
<comment type="cofactor">
    <cofactor evidence="1">
        <name>Mn(2+)</name>
        <dbReference type="ChEBI" id="CHEBI:29035"/>
    </cofactor>
</comment>
<evidence type="ECO:0000256" key="14">
    <source>
        <dbReference type="ARBA" id="ARBA00048336"/>
    </source>
</evidence>
<evidence type="ECO:0000259" key="17">
    <source>
        <dbReference type="PROSITE" id="PS50969"/>
    </source>
</evidence>
<keyword evidence="19" id="KW-1185">Reference proteome</keyword>
<dbReference type="GO" id="GO:0005634">
    <property type="term" value="C:nucleus"/>
    <property type="evidence" value="ECO:0007669"/>
    <property type="project" value="UniProtKB-SubCell"/>
</dbReference>
<reference evidence="18 19" key="1">
    <citation type="journal article" date="2015" name="Proc. Natl. Acad. Sci. U.S.A.">
        <title>The resurrection genome of Boea hygrometrica: A blueprint for survival of dehydration.</title>
        <authorList>
            <person name="Xiao L."/>
            <person name="Yang G."/>
            <person name="Zhang L."/>
            <person name="Yang X."/>
            <person name="Zhao S."/>
            <person name="Ji Z."/>
            <person name="Zhou Q."/>
            <person name="Hu M."/>
            <person name="Wang Y."/>
            <person name="Chen M."/>
            <person name="Xu Y."/>
            <person name="Jin H."/>
            <person name="Xiao X."/>
            <person name="Hu G."/>
            <person name="Bao F."/>
            <person name="Hu Y."/>
            <person name="Wan P."/>
            <person name="Li L."/>
            <person name="Deng X."/>
            <person name="Kuang T."/>
            <person name="Xiang C."/>
            <person name="Zhu J.K."/>
            <person name="Oliver M.J."/>
            <person name="He Y."/>
        </authorList>
    </citation>
    <scope>NUCLEOTIDE SEQUENCE [LARGE SCALE GENOMIC DNA]</scope>
    <source>
        <strain evidence="19">cv. XS01</strain>
    </source>
</reference>
<dbReference type="SMART" id="SM00577">
    <property type="entry name" value="CPDc"/>
    <property type="match status" value="1"/>
</dbReference>
<evidence type="ECO:0000256" key="8">
    <source>
        <dbReference type="ARBA" id="ARBA00022801"/>
    </source>
</evidence>
<feature type="compositionally biased region" description="Polar residues" evidence="16">
    <location>
        <begin position="843"/>
        <end position="864"/>
    </location>
</feature>
<evidence type="ECO:0000256" key="7">
    <source>
        <dbReference type="ARBA" id="ARBA00022723"/>
    </source>
</evidence>
<evidence type="ECO:0000256" key="15">
    <source>
        <dbReference type="ARBA" id="ARBA00063107"/>
    </source>
</evidence>
<evidence type="ECO:0000256" key="11">
    <source>
        <dbReference type="ARBA" id="ARBA00023163"/>
    </source>
</evidence>
<comment type="catalytic activity">
    <reaction evidence="13">
        <text>O-phospho-L-seryl-[protein] + H2O = L-seryl-[protein] + phosphate</text>
        <dbReference type="Rhea" id="RHEA:20629"/>
        <dbReference type="Rhea" id="RHEA-COMP:9863"/>
        <dbReference type="Rhea" id="RHEA-COMP:11604"/>
        <dbReference type="ChEBI" id="CHEBI:15377"/>
        <dbReference type="ChEBI" id="CHEBI:29999"/>
        <dbReference type="ChEBI" id="CHEBI:43474"/>
        <dbReference type="ChEBI" id="CHEBI:83421"/>
        <dbReference type="EC" id="3.1.3.16"/>
    </reaction>
</comment>
<comment type="cofactor">
    <cofactor evidence="2">
        <name>Co(2+)</name>
        <dbReference type="ChEBI" id="CHEBI:48828"/>
    </cofactor>
</comment>
<dbReference type="SUPFAM" id="SSF52113">
    <property type="entry name" value="BRCT domain"/>
    <property type="match status" value="1"/>
</dbReference>
<evidence type="ECO:0000256" key="9">
    <source>
        <dbReference type="ARBA" id="ARBA00022884"/>
    </source>
</evidence>
<evidence type="ECO:0000256" key="4">
    <source>
        <dbReference type="ARBA" id="ARBA00004123"/>
    </source>
</evidence>
<dbReference type="EC" id="3.1.3.16" evidence="5"/>
<dbReference type="PANTHER" id="PTHR23081">
    <property type="entry name" value="RNA POLYMERASE II CTD PHOSPHATASE"/>
    <property type="match status" value="1"/>
</dbReference>
<evidence type="ECO:0000313" key="18">
    <source>
        <dbReference type="EMBL" id="KZV47455.1"/>
    </source>
</evidence>
<dbReference type="FunFam" id="3.40.50.1000:FF:000098">
    <property type="entry name" value="RNA polymerase II C-terminal domain phosphatase-like 3"/>
    <property type="match status" value="1"/>
</dbReference>
<evidence type="ECO:0000313" key="19">
    <source>
        <dbReference type="Proteomes" id="UP000250235"/>
    </source>
</evidence>
<evidence type="ECO:0000256" key="13">
    <source>
        <dbReference type="ARBA" id="ARBA00047761"/>
    </source>
</evidence>
<keyword evidence="7" id="KW-0479">Metal-binding</keyword>
<dbReference type="CDD" id="cd17729">
    <property type="entry name" value="BRCT_CTDP1"/>
    <property type="match status" value="1"/>
</dbReference>
<gene>
    <name evidence="18" type="ORF">F511_23035</name>
</gene>
<dbReference type="InterPro" id="IPR039189">
    <property type="entry name" value="Fcp1"/>
</dbReference>
<keyword evidence="12" id="KW-0539">Nucleus</keyword>
<keyword evidence="6" id="KW-0678">Repressor</keyword>
<feature type="region of interest" description="Disordered" evidence="16">
    <location>
        <begin position="463"/>
        <end position="491"/>
    </location>
</feature>
<dbReference type="CDD" id="cd07521">
    <property type="entry name" value="HAD_FCP1-like"/>
    <property type="match status" value="1"/>
</dbReference>
<dbReference type="GO" id="GO:0009651">
    <property type="term" value="P:response to salt stress"/>
    <property type="evidence" value="ECO:0007669"/>
    <property type="project" value="UniProtKB-ARBA"/>
</dbReference>
<keyword evidence="9" id="KW-0694">RNA-binding</keyword>
<keyword evidence="11" id="KW-0804">Transcription</keyword>
<dbReference type="EMBL" id="KQ995283">
    <property type="protein sequence ID" value="KZV47455.1"/>
    <property type="molecule type" value="Genomic_DNA"/>
</dbReference>
<proteinExistence type="predicted"/>
<comment type="catalytic activity">
    <reaction evidence="14">
        <text>O-phospho-L-threonyl-[protein] + H2O = L-threonyl-[protein] + phosphate</text>
        <dbReference type="Rhea" id="RHEA:47004"/>
        <dbReference type="Rhea" id="RHEA-COMP:11060"/>
        <dbReference type="Rhea" id="RHEA-COMP:11605"/>
        <dbReference type="ChEBI" id="CHEBI:15377"/>
        <dbReference type="ChEBI" id="CHEBI:30013"/>
        <dbReference type="ChEBI" id="CHEBI:43474"/>
        <dbReference type="ChEBI" id="CHEBI:61977"/>
        <dbReference type="EC" id="3.1.3.16"/>
    </reaction>
</comment>
<dbReference type="SUPFAM" id="SSF56784">
    <property type="entry name" value="HAD-like"/>
    <property type="match status" value="1"/>
</dbReference>
<evidence type="ECO:0000256" key="10">
    <source>
        <dbReference type="ARBA" id="ARBA00023015"/>
    </source>
</evidence>
<sequence>MQGGCEELLVQVEVHDVEEGEISDSASVEEITKDDFNAKQGSSSPSHLKSTDNPKKTNAISDNRSQNSGGGTRSGNSGWTMRDVYKYQIAPRSYNSGLYNLAWAQAVNNKPLDEVFVMMDGASTNTNNDAKSDTLSSANKVAIDVEDDGEKEEGELEEGEIDLDSESVFEDEVSEMELEEEVKADGRDHFERKKQIDLIKKELKSLIFTDADKSFAILCSSLQNSVDGFQKLVLESSITEKDDLAEQLYNAIESVKTVFFSMNQRLKEQNRDILSRFLIHVTSLKPPLFSLQRLKEIEVIISSVNSLGFSCNNDIDSKKKRVDVAICKTDADVLFQKANNGLTGLNKDEMLFRTTGSLDQTHSNFSSDDLKSGLDNHKHKGPVRPLLDLHVDYDAENLPSPTRVMTSSLPFGKGLLLGHGSVKPEWPVPRQFLRKENAIMHPYETDGVKAVSSYQQKFGHSSFFRNDELPSPTPSEQGDTGNGETSGEVSSSVIQNVSNVNTSMLGQQMSGTVKTSKGHPIVSSSASVALTGQGMSNALTTGLANTTSNPVLKSSSARIRDPRLRRVNSNAVVTNDEPRVEPLLGLTSSQKQKIVEDLVSSGPMLKRQRNESTVSGIAYNAQGVSETGGWLEDKGTVGTQGTRGNHILGSVGNSSNLENVRTGVSTSSITTNLTIKGNEKVQIVGQNTTLSLPSSATSLPTLGANSTSLLTCLTSSLPLSRPVKLPLPNQTTNFQVTDPSATPSLQSLLRDLAVNPAIFMNILKSEQKSFDYNKSTTHVPISDSLLGSISSTNGVPPNVAVLGQPSAGNQTPSQEEDSGKIRMKPRDPRRVHYNVHQKGGSTGSDQLKINTSTGSAMTGNLGSTQRKEDQLEKKSVPSSSVMQPDITRQFTNSLKNIADILSLSKASVSPSIPPVVPTSQSLAVDKVGTENKSQDLVSDNLKNGASFASEEPTVVPPRPPIAWSDVEHLFDRFDDQQKFVEVDPHHEDMLRKKEEEDREKPQRHLFRFPHMGMWTKLRPGIWNFLEKASKLFELHLYTMGNKYYATEMAKLLDPKGELFSGRVISRGDDGDPFDSEDRVPKTKDLDGVLGMESAVVIVDDSVRVWPHNKLNLIVVERYIYFPCSRRQFGLPGPSLLEIDHDERPEFGTLASSLAVIERIHHTFFAHQSLDEADVRNILASEQRKILAGCRVVFSRIFPVGEANPHMHPLWQTAEQFGAVCTNQIDEQVTHVVANSLGTDKVNWALSKGRFVVYPGCRLGTGYPLDHREMSKNILRTTIAGNTTEEKVSSQHSHQLTSGRIGRQ</sequence>
<dbReference type="InterPro" id="IPR036412">
    <property type="entry name" value="HAD-like_sf"/>
</dbReference>
<comment type="subcellular location">
    <subcellularLocation>
        <location evidence="4">Nucleus</location>
    </subcellularLocation>
</comment>
<dbReference type="InterPro" id="IPR036420">
    <property type="entry name" value="BRCT_dom_sf"/>
</dbReference>
<comment type="subunit">
    <text evidence="15">Interacts with RAP74.</text>
</comment>
<dbReference type="InterPro" id="IPR057473">
    <property type="entry name" value="ARM_CPL3"/>
</dbReference>
<keyword evidence="10" id="KW-0805">Transcription regulation</keyword>
<name>A0A2Z7CM77_9LAMI</name>
<dbReference type="GO" id="GO:0008420">
    <property type="term" value="F:RNA polymerase II CTD heptapeptide repeat phosphatase activity"/>
    <property type="evidence" value="ECO:0007669"/>
    <property type="project" value="InterPro"/>
</dbReference>
<feature type="domain" description="FCP1 homology" evidence="17">
    <location>
        <begin position="974"/>
        <end position="1138"/>
    </location>
</feature>
<feature type="compositionally biased region" description="Basic and acidic residues" evidence="16">
    <location>
        <begin position="865"/>
        <end position="875"/>
    </location>
</feature>
<evidence type="ECO:0000256" key="3">
    <source>
        <dbReference type="ARBA" id="ARBA00001946"/>
    </source>
</evidence>